<dbReference type="EMBL" id="CAMKVN010024149">
    <property type="protein sequence ID" value="CAI2200363.1"/>
    <property type="molecule type" value="Genomic_DNA"/>
</dbReference>
<comment type="caution">
    <text evidence="2">The sequence shown here is derived from an EMBL/GenBank/DDBJ whole genome shotgun (WGS) entry which is preliminary data.</text>
</comment>
<protein>
    <submittedName>
        <fullName evidence="2">13322_t:CDS:1</fullName>
    </submittedName>
</protein>
<organism evidence="2 3">
    <name type="scientific">Funneliformis geosporum</name>
    <dbReference type="NCBI Taxonomy" id="1117311"/>
    <lineage>
        <taxon>Eukaryota</taxon>
        <taxon>Fungi</taxon>
        <taxon>Fungi incertae sedis</taxon>
        <taxon>Mucoromycota</taxon>
        <taxon>Glomeromycotina</taxon>
        <taxon>Glomeromycetes</taxon>
        <taxon>Glomerales</taxon>
        <taxon>Glomeraceae</taxon>
        <taxon>Funneliformis</taxon>
    </lineage>
</organism>
<name>A0A9W4TCC2_9GLOM</name>
<reference evidence="2" key="1">
    <citation type="submission" date="2022-08" db="EMBL/GenBank/DDBJ databases">
        <authorList>
            <person name="Kallberg Y."/>
            <person name="Tangrot J."/>
            <person name="Rosling A."/>
        </authorList>
    </citation>
    <scope>NUCLEOTIDE SEQUENCE</scope>
    <source>
        <strain evidence="2">Wild A</strain>
    </source>
</reference>
<proteinExistence type="predicted"/>
<dbReference type="Proteomes" id="UP001153678">
    <property type="component" value="Unassembled WGS sequence"/>
</dbReference>
<accession>A0A9W4TCC2</accession>
<feature type="region of interest" description="Disordered" evidence="1">
    <location>
        <begin position="1"/>
        <end position="71"/>
    </location>
</feature>
<gene>
    <name evidence="2" type="ORF">FWILDA_LOCUS19531</name>
</gene>
<sequence length="71" mass="7655">RSNQRGRTRSESPAHNPSPAHPLPRNEDDDVENLGNIRGSNTTTEIVQLPSYEVATGNQLSNSADDGNIEG</sequence>
<evidence type="ECO:0000256" key="1">
    <source>
        <dbReference type="SAM" id="MobiDB-lite"/>
    </source>
</evidence>
<evidence type="ECO:0000313" key="3">
    <source>
        <dbReference type="Proteomes" id="UP001153678"/>
    </source>
</evidence>
<feature type="compositionally biased region" description="Polar residues" evidence="1">
    <location>
        <begin position="56"/>
        <end position="65"/>
    </location>
</feature>
<keyword evidence="3" id="KW-1185">Reference proteome</keyword>
<feature type="non-terminal residue" evidence="2">
    <location>
        <position position="1"/>
    </location>
</feature>
<evidence type="ECO:0000313" key="2">
    <source>
        <dbReference type="EMBL" id="CAI2200363.1"/>
    </source>
</evidence>
<dbReference type="AlphaFoldDB" id="A0A9W4TCC2"/>